<feature type="chain" id="PRO_5015513036" evidence="1">
    <location>
        <begin position="23"/>
        <end position="336"/>
    </location>
</feature>
<dbReference type="Proteomes" id="UP000240410">
    <property type="component" value="Unassembled WGS sequence"/>
</dbReference>
<dbReference type="NCBIfam" id="NF010297">
    <property type="entry name" value="PRK13737.1"/>
    <property type="match status" value="1"/>
</dbReference>
<protein>
    <submittedName>
        <fullName evidence="2">Conjugal transfer protein TraU</fullName>
    </submittedName>
</protein>
<evidence type="ECO:0000256" key="1">
    <source>
        <dbReference type="SAM" id="SignalP"/>
    </source>
</evidence>
<dbReference type="EMBL" id="PYOJ01000019">
    <property type="protein sequence ID" value="PSV88239.1"/>
    <property type="molecule type" value="Genomic_DNA"/>
</dbReference>
<evidence type="ECO:0000313" key="2">
    <source>
        <dbReference type="EMBL" id="PSV88239.1"/>
    </source>
</evidence>
<evidence type="ECO:0000313" key="3">
    <source>
        <dbReference type="Proteomes" id="UP000240410"/>
    </source>
</evidence>
<dbReference type="InterPro" id="IPR009649">
    <property type="entry name" value="TraU"/>
</dbReference>
<name>A0A2T3M7I8_PHOLE</name>
<dbReference type="RefSeq" id="WP_045070343.1">
    <property type="nucleotide sequence ID" value="NZ_JZSL01000025.1"/>
</dbReference>
<comment type="caution">
    <text evidence="2">The sequence shown here is derived from an EMBL/GenBank/DDBJ whole genome shotgun (WGS) entry which is preliminary data.</text>
</comment>
<keyword evidence="1" id="KW-0732">Signal</keyword>
<dbReference type="AlphaFoldDB" id="A0A2T3M7I8"/>
<accession>A0A2T3M7I8</accession>
<proteinExistence type="predicted"/>
<dbReference type="Pfam" id="PF06834">
    <property type="entry name" value="TraU"/>
    <property type="match status" value="1"/>
</dbReference>
<organism evidence="2 3">
    <name type="scientific">Photobacterium leiognathi</name>
    <dbReference type="NCBI Taxonomy" id="553611"/>
    <lineage>
        <taxon>Bacteria</taxon>
        <taxon>Pseudomonadati</taxon>
        <taxon>Pseudomonadota</taxon>
        <taxon>Gammaproteobacteria</taxon>
        <taxon>Vibrionales</taxon>
        <taxon>Vibrionaceae</taxon>
        <taxon>Photobacterium</taxon>
    </lineage>
</organism>
<dbReference type="OrthoDB" id="9788211at2"/>
<gene>
    <name evidence="2" type="ORF">CTM89_14780</name>
</gene>
<reference evidence="2 3" key="1">
    <citation type="submission" date="2018-03" db="EMBL/GenBank/DDBJ databases">
        <title>Whole genome sequencing of Histamine producing bacteria.</title>
        <authorList>
            <person name="Butler K."/>
        </authorList>
    </citation>
    <scope>NUCLEOTIDE SEQUENCE [LARGE SCALE GENOMIC DNA]</scope>
    <source>
        <strain evidence="2 3">ATCC 33979</strain>
    </source>
</reference>
<sequence length="336" mass="37285">MFNARLCALGLTLWALSPTVTAKSAACTGTFINPITDICWHCLFPLTLGKVPLVTSKLPDTANPSMPLSFCPKPPPVFMQVGLNIGYWEPYALTDVTRVPYCMVNMGLQMGTAKSQQIGGQATAKKQGDASNGAFYQVHWYKYPLIYWLQILQSAACMATDNFDVAYLSELDPFWDDDELAFVLNPEAVLFGNPVAQLPCIVESVKTSTGTSLPMDALFWCLGSQGSAYPLTGTTGYRDTPMQAAVLMTERMNYKLHRQGIVWESTGKDGAICYQHPMPILPKSRYRYQLTRVKGKADTAYPYGTTTALWESGYDNPVKGDNFGFMNFRKRNCVFL</sequence>
<feature type="signal peptide" evidence="1">
    <location>
        <begin position="1"/>
        <end position="22"/>
    </location>
</feature>